<dbReference type="Proteomes" id="UP000799118">
    <property type="component" value="Unassembled WGS sequence"/>
</dbReference>
<dbReference type="SUPFAM" id="SSF51735">
    <property type="entry name" value="NAD(P)-binding Rossmann-fold domains"/>
    <property type="match status" value="1"/>
</dbReference>
<dbReference type="AlphaFoldDB" id="A0A6A4HVS3"/>
<keyword evidence="2" id="KW-1185">Reference proteome</keyword>
<dbReference type="OrthoDB" id="1933717at2759"/>
<dbReference type="Gene3D" id="3.40.50.720">
    <property type="entry name" value="NAD(P)-binding Rossmann-like Domain"/>
    <property type="match status" value="1"/>
</dbReference>
<proteinExistence type="predicted"/>
<gene>
    <name evidence="1" type="ORF">BT96DRAFT_1089272</name>
</gene>
<organism evidence="1 2">
    <name type="scientific">Gymnopus androsaceus JB14</name>
    <dbReference type="NCBI Taxonomy" id="1447944"/>
    <lineage>
        <taxon>Eukaryota</taxon>
        <taxon>Fungi</taxon>
        <taxon>Dikarya</taxon>
        <taxon>Basidiomycota</taxon>
        <taxon>Agaricomycotina</taxon>
        <taxon>Agaricomycetes</taxon>
        <taxon>Agaricomycetidae</taxon>
        <taxon>Agaricales</taxon>
        <taxon>Marasmiineae</taxon>
        <taxon>Omphalotaceae</taxon>
        <taxon>Gymnopus</taxon>
    </lineage>
</organism>
<evidence type="ECO:0000313" key="2">
    <source>
        <dbReference type="Proteomes" id="UP000799118"/>
    </source>
</evidence>
<dbReference type="InterPro" id="IPR036291">
    <property type="entry name" value="NAD(P)-bd_dom_sf"/>
</dbReference>
<dbReference type="EMBL" id="ML769440">
    <property type="protein sequence ID" value="KAE9401981.1"/>
    <property type="molecule type" value="Genomic_DNA"/>
</dbReference>
<name>A0A6A4HVS3_9AGAR</name>
<protein>
    <submittedName>
        <fullName evidence="1">Uncharacterized protein</fullName>
    </submittedName>
</protein>
<reference evidence="1" key="1">
    <citation type="journal article" date="2019" name="Environ. Microbiol.">
        <title>Fungal ecological strategies reflected in gene transcription - a case study of two litter decomposers.</title>
        <authorList>
            <person name="Barbi F."/>
            <person name="Kohler A."/>
            <person name="Barry K."/>
            <person name="Baskaran P."/>
            <person name="Daum C."/>
            <person name="Fauchery L."/>
            <person name="Ihrmark K."/>
            <person name="Kuo A."/>
            <person name="LaButti K."/>
            <person name="Lipzen A."/>
            <person name="Morin E."/>
            <person name="Grigoriev I.V."/>
            <person name="Henrissat B."/>
            <person name="Lindahl B."/>
            <person name="Martin F."/>
        </authorList>
    </citation>
    <scope>NUCLEOTIDE SEQUENCE</scope>
    <source>
        <strain evidence="1">JB14</strain>
    </source>
</reference>
<sequence>MAKPQNASTIDISTIRETFETNFYGMIQTTQTFLPLLRRGSIRALTVDARSLGS</sequence>
<evidence type="ECO:0000313" key="1">
    <source>
        <dbReference type="EMBL" id="KAE9401981.1"/>
    </source>
</evidence>
<accession>A0A6A4HVS3</accession>